<dbReference type="Pfam" id="PF02362">
    <property type="entry name" value="B3"/>
    <property type="match status" value="1"/>
</dbReference>
<keyword evidence="3" id="KW-0238">DNA-binding</keyword>
<evidence type="ECO:0000256" key="4">
    <source>
        <dbReference type="ARBA" id="ARBA00023163"/>
    </source>
</evidence>
<feature type="region of interest" description="Disordered" evidence="6">
    <location>
        <begin position="1"/>
        <end position="21"/>
    </location>
</feature>
<comment type="subcellular location">
    <subcellularLocation>
        <location evidence="1">Nucleus</location>
    </subcellularLocation>
</comment>
<evidence type="ECO:0000256" key="6">
    <source>
        <dbReference type="SAM" id="MobiDB-lite"/>
    </source>
</evidence>
<dbReference type="PANTHER" id="PTHR34269:SF11">
    <property type="entry name" value="B3 DOMAIN PROTEIN"/>
    <property type="match status" value="1"/>
</dbReference>
<evidence type="ECO:0000259" key="7">
    <source>
        <dbReference type="Pfam" id="PF02362"/>
    </source>
</evidence>
<dbReference type="PANTHER" id="PTHR34269">
    <property type="entry name" value="TRANSCRIPTION FACTOR B3-DOMAIN FAMILY-RELATED"/>
    <property type="match status" value="1"/>
</dbReference>
<dbReference type="EMBL" id="JACGWK010000002">
    <property type="protein sequence ID" value="KAL0370279.1"/>
    <property type="molecule type" value="Genomic_DNA"/>
</dbReference>
<dbReference type="InterPro" id="IPR015300">
    <property type="entry name" value="DNA-bd_pseudobarrel_sf"/>
</dbReference>
<comment type="caution">
    <text evidence="8">The sequence shown here is derived from an EMBL/GenBank/DDBJ whole genome shotgun (WGS) entry which is preliminary data.</text>
</comment>
<reference evidence="8" key="2">
    <citation type="journal article" date="2024" name="Plant">
        <title>Genomic evolution and insights into agronomic trait innovations of Sesamum species.</title>
        <authorList>
            <person name="Miao H."/>
            <person name="Wang L."/>
            <person name="Qu L."/>
            <person name="Liu H."/>
            <person name="Sun Y."/>
            <person name="Le M."/>
            <person name="Wang Q."/>
            <person name="Wei S."/>
            <person name="Zheng Y."/>
            <person name="Lin W."/>
            <person name="Duan Y."/>
            <person name="Cao H."/>
            <person name="Xiong S."/>
            <person name="Wang X."/>
            <person name="Wei L."/>
            <person name="Li C."/>
            <person name="Ma Q."/>
            <person name="Ju M."/>
            <person name="Zhao R."/>
            <person name="Li G."/>
            <person name="Mu C."/>
            <person name="Tian Q."/>
            <person name="Mei H."/>
            <person name="Zhang T."/>
            <person name="Gao T."/>
            <person name="Zhang H."/>
        </authorList>
    </citation>
    <scope>NUCLEOTIDE SEQUENCE</scope>
    <source>
        <strain evidence="8">G01</strain>
    </source>
</reference>
<evidence type="ECO:0000256" key="1">
    <source>
        <dbReference type="ARBA" id="ARBA00004123"/>
    </source>
</evidence>
<organism evidence="8">
    <name type="scientific">Sesamum angustifolium</name>
    <dbReference type="NCBI Taxonomy" id="2727405"/>
    <lineage>
        <taxon>Eukaryota</taxon>
        <taxon>Viridiplantae</taxon>
        <taxon>Streptophyta</taxon>
        <taxon>Embryophyta</taxon>
        <taxon>Tracheophyta</taxon>
        <taxon>Spermatophyta</taxon>
        <taxon>Magnoliopsida</taxon>
        <taxon>eudicotyledons</taxon>
        <taxon>Gunneridae</taxon>
        <taxon>Pentapetalae</taxon>
        <taxon>asterids</taxon>
        <taxon>lamiids</taxon>
        <taxon>Lamiales</taxon>
        <taxon>Pedaliaceae</taxon>
        <taxon>Sesamum</taxon>
    </lineage>
</organism>
<reference evidence="8" key="1">
    <citation type="submission" date="2020-06" db="EMBL/GenBank/DDBJ databases">
        <authorList>
            <person name="Li T."/>
            <person name="Hu X."/>
            <person name="Zhang T."/>
            <person name="Song X."/>
            <person name="Zhang H."/>
            <person name="Dai N."/>
            <person name="Sheng W."/>
            <person name="Hou X."/>
            <person name="Wei L."/>
        </authorList>
    </citation>
    <scope>NUCLEOTIDE SEQUENCE</scope>
    <source>
        <strain evidence="8">G01</strain>
        <tissue evidence="8">Leaf</tissue>
    </source>
</reference>
<dbReference type="SUPFAM" id="SSF101936">
    <property type="entry name" value="DNA-binding pseudobarrel domain"/>
    <property type="match status" value="1"/>
</dbReference>
<evidence type="ECO:0000256" key="3">
    <source>
        <dbReference type="ARBA" id="ARBA00023125"/>
    </source>
</evidence>
<dbReference type="GO" id="GO:0003677">
    <property type="term" value="F:DNA binding"/>
    <property type="evidence" value="ECO:0007669"/>
    <property type="project" value="UniProtKB-KW"/>
</dbReference>
<dbReference type="CDD" id="cd10017">
    <property type="entry name" value="B3_DNA"/>
    <property type="match status" value="1"/>
</dbReference>
<proteinExistence type="predicted"/>
<keyword evidence="4" id="KW-0804">Transcription</keyword>
<keyword evidence="2" id="KW-0805">Transcription regulation</keyword>
<dbReference type="Gene3D" id="2.40.330.10">
    <property type="entry name" value="DNA-binding pseudobarrel domain"/>
    <property type="match status" value="1"/>
</dbReference>
<sequence>MSSSSFSRSTPPPHKAVEIDDRPHYYSSILPTEEETLLVQPHDHKGKGKILPQLHDFLGLEGKPAATQRAYDKLKMSVPESFDETASPPKVLTASDVGGSSRFLLNKPSAEDHILPYVMGNDGLGLEQGVEVVVWDVDTGSEHILVLKRWKSTGSFVLTKNWMSDFVRRRELKKNDEIGLRWADENSRLEFTVLRKNY</sequence>
<gene>
    <name evidence="8" type="ORF">Sangu_0346000</name>
</gene>
<keyword evidence="5" id="KW-0539">Nucleus</keyword>
<evidence type="ECO:0000313" key="8">
    <source>
        <dbReference type="EMBL" id="KAL0370279.1"/>
    </source>
</evidence>
<feature type="domain" description="TF-B3" evidence="7">
    <location>
        <begin position="90"/>
        <end position="196"/>
    </location>
</feature>
<dbReference type="GO" id="GO:0005634">
    <property type="term" value="C:nucleus"/>
    <property type="evidence" value="ECO:0007669"/>
    <property type="project" value="UniProtKB-SubCell"/>
</dbReference>
<evidence type="ECO:0000256" key="2">
    <source>
        <dbReference type="ARBA" id="ARBA00023015"/>
    </source>
</evidence>
<name>A0AAW2QRG3_9LAMI</name>
<dbReference type="InterPro" id="IPR003340">
    <property type="entry name" value="B3_DNA-bd"/>
</dbReference>
<dbReference type="AlphaFoldDB" id="A0AAW2QRG3"/>
<accession>A0AAW2QRG3</accession>
<protein>
    <recommendedName>
        <fullName evidence="7">TF-B3 domain-containing protein</fullName>
    </recommendedName>
</protein>
<evidence type="ECO:0000256" key="5">
    <source>
        <dbReference type="ARBA" id="ARBA00023242"/>
    </source>
</evidence>
<dbReference type="InterPro" id="IPR051442">
    <property type="entry name" value="B3_domain"/>
</dbReference>